<dbReference type="AlphaFoldDB" id="A7S738"/>
<feature type="transmembrane region" description="Helical" evidence="6">
    <location>
        <begin position="108"/>
        <end position="130"/>
    </location>
</feature>
<proteinExistence type="predicted"/>
<dbReference type="STRING" id="45351.A7S738"/>
<dbReference type="CDD" id="cd00637">
    <property type="entry name" value="7tm_classA_rhodopsin-like"/>
    <property type="match status" value="1"/>
</dbReference>
<evidence type="ECO:0000256" key="3">
    <source>
        <dbReference type="ARBA" id="ARBA00022692"/>
    </source>
</evidence>
<dbReference type="PhylomeDB" id="A7S738"/>
<dbReference type="HOGENOM" id="CLU_009579_14_1_1"/>
<dbReference type="Pfam" id="PF00001">
    <property type="entry name" value="7tm_1"/>
    <property type="match status" value="1"/>
</dbReference>
<keyword evidence="3 6" id="KW-0812">Transmembrane</keyword>
<feature type="transmembrane region" description="Helical" evidence="6">
    <location>
        <begin position="177"/>
        <end position="198"/>
    </location>
</feature>
<comment type="subcellular location">
    <subcellularLocation>
        <location evidence="1">Cell membrane</location>
        <topology evidence="1">Multi-pass membrane protein</topology>
    </subcellularLocation>
</comment>
<keyword evidence="9" id="KW-1185">Reference proteome</keyword>
<keyword evidence="4 6" id="KW-1133">Transmembrane helix</keyword>
<evidence type="ECO:0000256" key="1">
    <source>
        <dbReference type="ARBA" id="ARBA00004651"/>
    </source>
</evidence>
<feature type="transmembrane region" description="Helical" evidence="6">
    <location>
        <begin position="151"/>
        <end position="171"/>
    </location>
</feature>
<evidence type="ECO:0000313" key="9">
    <source>
        <dbReference type="Proteomes" id="UP000001593"/>
    </source>
</evidence>
<dbReference type="eggNOG" id="KOG3656">
    <property type="taxonomic scope" value="Eukaryota"/>
</dbReference>
<evidence type="ECO:0000313" key="8">
    <source>
        <dbReference type="EMBL" id="EDO40464.1"/>
    </source>
</evidence>
<dbReference type="InterPro" id="IPR000276">
    <property type="entry name" value="GPCR_Rhodpsn"/>
</dbReference>
<sequence>MSHRTNHSQGSCFFAPPFITNVTPPVYITNIASVVLNLIFSVLAVTENAVVIFVISKSRHLRSSPSNILLCSLAISDLVIGSVCQTFYVVYKVSELYEWPGVYCVARLVAVSFGWVCAGVSLMTISSIIVDRYLALLLHMRYNALITTSKVYRLVLVYWIACAGIVSLRFMPEVEKSWILLPLVLLAGFLLATLVAYFRMFRMVRRIHSDVLDARSSRRDLPNSTSLSRYKCLAATMFYVLLLFLGCYVPFLVIMATEAVLGYTVEVMVAYDYAVTIVFVSSSINPMVYCFRIREIRQAVINTLPKRFRPGRAVDKDMAWITTFSKQPINISVIRN</sequence>
<gene>
    <name evidence="8" type="ORF">NEMVEDRAFT_v1g207844</name>
</gene>
<feature type="transmembrane region" description="Helical" evidence="6">
    <location>
        <begin position="273"/>
        <end position="291"/>
    </location>
</feature>
<dbReference type="OMA" id="YCFRIRE"/>
<dbReference type="Gene3D" id="1.20.1070.10">
    <property type="entry name" value="Rhodopsin 7-helix transmembrane proteins"/>
    <property type="match status" value="1"/>
</dbReference>
<dbReference type="SUPFAM" id="SSF81321">
    <property type="entry name" value="Family A G protein-coupled receptor-like"/>
    <property type="match status" value="1"/>
</dbReference>
<dbReference type="SMART" id="SM01381">
    <property type="entry name" value="7TM_GPCR_Srsx"/>
    <property type="match status" value="1"/>
</dbReference>
<accession>A7S738</accession>
<feature type="transmembrane region" description="Helical" evidence="6">
    <location>
        <begin position="31"/>
        <end position="55"/>
    </location>
</feature>
<dbReference type="GO" id="GO:0005886">
    <property type="term" value="C:plasma membrane"/>
    <property type="evidence" value="ECO:0007669"/>
    <property type="project" value="UniProtKB-SubCell"/>
</dbReference>
<dbReference type="InParanoid" id="A7S738"/>
<feature type="transmembrane region" description="Helical" evidence="6">
    <location>
        <begin position="232"/>
        <end position="253"/>
    </location>
</feature>
<evidence type="ECO:0000256" key="4">
    <source>
        <dbReference type="ARBA" id="ARBA00022989"/>
    </source>
</evidence>
<dbReference type="GO" id="GO:0004930">
    <property type="term" value="F:G protein-coupled receptor activity"/>
    <property type="evidence" value="ECO:0007669"/>
    <property type="project" value="InterPro"/>
</dbReference>
<evidence type="ECO:0000256" key="6">
    <source>
        <dbReference type="SAM" id="Phobius"/>
    </source>
</evidence>
<dbReference type="PANTHER" id="PTHR22750">
    <property type="entry name" value="G-PROTEIN COUPLED RECEPTOR"/>
    <property type="match status" value="1"/>
</dbReference>
<organism evidence="8 9">
    <name type="scientific">Nematostella vectensis</name>
    <name type="common">Starlet sea anemone</name>
    <dbReference type="NCBI Taxonomy" id="45351"/>
    <lineage>
        <taxon>Eukaryota</taxon>
        <taxon>Metazoa</taxon>
        <taxon>Cnidaria</taxon>
        <taxon>Anthozoa</taxon>
        <taxon>Hexacorallia</taxon>
        <taxon>Actiniaria</taxon>
        <taxon>Edwardsiidae</taxon>
        <taxon>Nematostella</taxon>
    </lineage>
</organism>
<dbReference type="PRINTS" id="PR00237">
    <property type="entry name" value="GPCRRHODOPSN"/>
</dbReference>
<dbReference type="InterPro" id="IPR017452">
    <property type="entry name" value="GPCR_Rhodpsn_7TM"/>
</dbReference>
<feature type="domain" description="G-protein coupled receptors family 1 profile" evidence="7">
    <location>
        <begin position="47"/>
        <end position="289"/>
    </location>
</feature>
<evidence type="ECO:0000259" key="7">
    <source>
        <dbReference type="PROSITE" id="PS50262"/>
    </source>
</evidence>
<dbReference type="PROSITE" id="PS50262">
    <property type="entry name" value="G_PROTEIN_RECEP_F1_2"/>
    <property type="match status" value="1"/>
</dbReference>
<feature type="transmembrane region" description="Helical" evidence="6">
    <location>
        <begin position="67"/>
        <end position="88"/>
    </location>
</feature>
<name>A7S738_NEMVE</name>
<protein>
    <recommendedName>
        <fullName evidence="7">G-protein coupled receptors family 1 profile domain-containing protein</fullName>
    </recommendedName>
</protein>
<dbReference type="Proteomes" id="UP000001593">
    <property type="component" value="Unassembled WGS sequence"/>
</dbReference>
<evidence type="ECO:0000256" key="5">
    <source>
        <dbReference type="ARBA" id="ARBA00023136"/>
    </source>
</evidence>
<keyword evidence="5 6" id="KW-0472">Membrane</keyword>
<reference evidence="8 9" key="1">
    <citation type="journal article" date="2007" name="Science">
        <title>Sea anemone genome reveals ancestral eumetazoan gene repertoire and genomic organization.</title>
        <authorList>
            <person name="Putnam N.H."/>
            <person name="Srivastava M."/>
            <person name="Hellsten U."/>
            <person name="Dirks B."/>
            <person name="Chapman J."/>
            <person name="Salamov A."/>
            <person name="Terry A."/>
            <person name="Shapiro H."/>
            <person name="Lindquist E."/>
            <person name="Kapitonov V.V."/>
            <person name="Jurka J."/>
            <person name="Genikhovich G."/>
            <person name="Grigoriev I.V."/>
            <person name="Lucas S.M."/>
            <person name="Steele R.E."/>
            <person name="Finnerty J.R."/>
            <person name="Technau U."/>
            <person name="Martindale M.Q."/>
            <person name="Rokhsar D.S."/>
        </authorList>
    </citation>
    <scope>NUCLEOTIDE SEQUENCE [LARGE SCALE GENOMIC DNA]</scope>
    <source>
        <strain evidence="9">CH2 X CH6</strain>
    </source>
</reference>
<keyword evidence="2" id="KW-1003">Cell membrane</keyword>
<dbReference type="EMBL" id="DS469591">
    <property type="protein sequence ID" value="EDO40464.1"/>
    <property type="molecule type" value="Genomic_DNA"/>
</dbReference>
<evidence type="ECO:0000256" key="2">
    <source>
        <dbReference type="ARBA" id="ARBA00022475"/>
    </source>
</evidence>